<feature type="compositionally biased region" description="Basic and acidic residues" evidence="1">
    <location>
        <begin position="64"/>
        <end position="77"/>
    </location>
</feature>
<gene>
    <name evidence="3" type="ORF">GCM10023318_03710</name>
</gene>
<feature type="domain" description="RNA polymerase alpha subunit C-terminal" evidence="2">
    <location>
        <begin position="30"/>
        <end position="73"/>
    </location>
</feature>
<dbReference type="InterPro" id="IPR011260">
    <property type="entry name" value="RNAP_asu_C"/>
</dbReference>
<dbReference type="Pfam" id="PF03118">
    <property type="entry name" value="RNA_pol_A_CTD"/>
    <property type="match status" value="1"/>
</dbReference>
<feature type="compositionally biased region" description="Basic and acidic residues" evidence="1">
    <location>
        <begin position="1"/>
        <end position="10"/>
    </location>
</feature>
<protein>
    <recommendedName>
        <fullName evidence="2">RNA polymerase alpha subunit C-terminal domain-containing protein</fullName>
    </recommendedName>
</protein>
<evidence type="ECO:0000256" key="1">
    <source>
        <dbReference type="SAM" id="MobiDB-lite"/>
    </source>
</evidence>
<dbReference type="EMBL" id="BAABJM010000001">
    <property type="protein sequence ID" value="GAA5042882.1"/>
    <property type="molecule type" value="Genomic_DNA"/>
</dbReference>
<keyword evidence="4" id="KW-1185">Reference proteome</keyword>
<evidence type="ECO:0000313" key="3">
    <source>
        <dbReference type="EMBL" id="GAA5042882.1"/>
    </source>
</evidence>
<feature type="region of interest" description="Disordered" evidence="1">
    <location>
        <begin position="1"/>
        <end position="22"/>
    </location>
</feature>
<feature type="region of interest" description="Disordered" evidence="1">
    <location>
        <begin position="64"/>
        <end position="97"/>
    </location>
</feature>
<dbReference type="SUPFAM" id="SSF47789">
    <property type="entry name" value="C-terminal domain of RNA polymerase alpha subunit"/>
    <property type="match status" value="1"/>
</dbReference>
<proteinExistence type="predicted"/>
<evidence type="ECO:0000313" key="4">
    <source>
        <dbReference type="Proteomes" id="UP001500603"/>
    </source>
</evidence>
<name>A0ABP9JTQ7_9NOCA</name>
<organism evidence="3 4">
    <name type="scientific">Nocardia callitridis</name>
    <dbReference type="NCBI Taxonomy" id="648753"/>
    <lineage>
        <taxon>Bacteria</taxon>
        <taxon>Bacillati</taxon>
        <taxon>Actinomycetota</taxon>
        <taxon>Actinomycetes</taxon>
        <taxon>Mycobacteriales</taxon>
        <taxon>Nocardiaceae</taxon>
        <taxon>Nocardia</taxon>
    </lineage>
</organism>
<dbReference type="Gene3D" id="1.10.150.20">
    <property type="entry name" value="5' to 3' exonuclease, C-terminal subdomain"/>
    <property type="match status" value="1"/>
</dbReference>
<dbReference type="Proteomes" id="UP001500603">
    <property type="component" value="Unassembled WGS sequence"/>
</dbReference>
<reference evidence="4" key="1">
    <citation type="journal article" date="2019" name="Int. J. Syst. Evol. Microbiol.">
        <title>The Global Catalogue of Microorganisms (GCM) 10K type strain sequencing project: providing services to taxonomists for standard genome sequencing and annotation.</title>
        <authorList>
            <consortium name="The Broad Institute Genomics Platform"/>
            <consortium name="The Broad Institute Genome Sequencing Center for Infectious Disease"/>
            <person name="Wu L."/>
            <person name="Ma J."/>
        </authorList>
    </citation>
    <scope>NUCLEOTIDE SEQUENCE [LARGE SCALE GENOMIC DNA]</scope>
    <source>
        <strain evidence="4">JCM 18298</strain>
    </source>
</reference>
<accession>A0ABP9JTQ7</accession>
<evidence type="ECO:0000259" key="2">
    <source>
        <dbReference type="Pfam" id="PF03118"/>
    </source>
</evidence>
<sequence length="124" mass="13717">MDSDLVREQNVEAEGIEISPSPAEADHIASFGLPIEDLDLTVRSYNCRERAGVHTVGELVARTDSDLLDRPDFDRPPQPRLDPPGGQTTDPRSCRPLSPKCETFDSLKQVTSQYISLARCYSEG</sequence>
<comment type="caution">
    <text evidence="3">The sequence shown here is derived from an EMBL/GenBank/DDBJ whole genome shotgun (WGS) entry which is preliminary data.</text>
</comment>